<feature type="transmembrane region" description="Helical" evidence="2">
    <location>
        <begin position="107"/>
        <end position="130"/>
    </location>
</feature>
<dbReference type="EMBL" id="BAAAUT010000033">
    <property type="protein sequence ID" value="GAA3146087.1"/>
    <property type="molecule type" value="Genomic_DNA"/>
</dbReference>
<evidence type="ECO:0000256" key="2">
    <source>
        <dbReference type="SAM" id="Phobius"/>
    </source>
</evidence>
<feature type="compositionally biased region" description="Gly residues" evidence="1">
    <location>
        <begin position="47"/>
        <end position="59"/>
    </location>
</feature>
<dbReference type="Pfam" id="PF05901">
    <property type="entry name" value="Excalibur"/>
    <property type="match status" value="1"/>
</dbReference>
<dbReference type="Pfam" id="PF22599">
    <property type="entry name" value="SecDF_P1_head"/>
    <property type="match status" value="1"/>
</dbReference>
<keyword evidence="2" id="KW-0472">Membrane</keyword>
<reference evidence="5" key="1">
    <citation type="journal article" date="2019" name="Int. J. Syst. Evol. Microbiol.">
        <title>The Global Catalogue of Microorganisms (GCM) 10K type strain sequencing project: providing services to taxonomists for standard genome sequencing and annotation.</title>
        <authorList>
            <consortium name="The Broad Institute Genomics Platform"/>
            <consortium name="The Broad Institute Genome Sequencing Center for Infectious Disease"/>
            <person name="Wu L."/>
            <person name="Ma J."/>
        </authorList>
    </citation>
    <scope>NUCLEOTIDE SEQUENCE [LARGE SCALE GENOMIC DNA]</scope>
    <source>
        <strain evidence="5">JCM 9373</strain>
    </source>
</reference>
<comment type="caution">
    <text evidence="4">The sequence shown here is derived from an EMBL/GenBank/DDBJ whole genome shotgun (WGS) entry which is preliminary data.</text>
</comment>
<feature type="region of interest" description="Disordered" evidence="1">
    <location>
        <begin position="271"/>
        <end position="395"/>
    </location>
</feature>
<feature type="compositionally biased region" description="Low complexity" evidence="1">
    <location>
        <begin position="288"/>
        <end position="328"/>
    </location>
</feature>
<feature type="compositionally biased region" description="Pro residues" evidence="1">
    <location>
        <begin position="8"/>
        <end position="46"/>
    </location>
</feature>
<name>A0ABP6NHA1_9ACTN</name>
<keyword evidence="2" id="KW-0812">Transmembrane</keyword>
<dbReference type="Proteomes" id="UP001500320">
    <property type="component" value="Unassembled WGS sequence"/>
</dbReference>
<dbReference type="InterPro" id="IPR054384">
    <property type="entry name" value="SecDF_P1_head"/>
</dbReference>
<keyword evidence="5" id="KW-1185">Reference proteome</keyword>
<protein>
    <recommendedName>
        <fullName evidence="3">Excalibur calcium-binding domain-containing protein</fullName>
    </recommendedName>
</protein>
<dbReference type="InterPro" id="IPR008613">
    <property type="entry name" value="Excalibur_Ca-bd_domain"/>
</dbReference>
<evidence type="ECO:0000313" key="5">
    <source>
        <dbReference type="Proteomes" id="UP001500320"/>
    </source>
</evidence>
<feature type="compositionally biased region" description="Low complexity" evidence="1">
    <location>
        <begin position="336"/>
        <end position="364"/>
    </location>
</feature>
<keyword evidence="2" id="KW-1133">Transmembrane helix</keyword>
<organism evidence="4 5">
    <name type="scientific">Planomonospora alba</name>
    <dbReference type="NCBI Taxonomy" id="161354"/>
    <lineage>
        <taxon>Bacteria</taxon>
        <taxon>Bacillati</taxon>
        <taxon>Actinomycetota</taxon>
        <taxon>Actinomycetes</taxon>
        <taxon>Streptosporangiales</taxon>
        <taxon>Streptosporangiaceae</taxon>
        <taxon>Planomonospora</taxon>
    </lineage>
</organism>
<feature type="compositionally biased region" description="Low complexity" evidence="1">
    <location>
        <begin position="75"/>
        <end position="89"/>
    </location>
</feature>
<feature type="domain" description="Excalibur calcium-binding" evidence="3">
    <location>
        <begin position="378"/>
        <end position="415"/>
    </location>
</feature>
<accession>A0ABP6NHA1</accession>
<dbReference type="SMART" id="SM00894">
    <property type="entry name" value="Excalibur"/>
    <property type="match status" value="1"/>
</dbReference>
<evidence type="ECO:0000259" key="3">
    <source>
        <dbReference type="SMART" id="SM00894"/>
    </source>
</evidence>
<evidence type="ECO:0000256" key="1">
    <source>
        <dbReference type="SAM" id="MobiDB-lite"/>
    </source>
</evidence>
<evidence type="ECO:0000313" key="4">
    <source>
        <dbReference type="EMBL" id="GAA3146087.1"/>
    </source>
</evidence>
<proteinExistence type="predicted"/>
<feature type="region of interest" description="Disordered" evidence="1">
    <location>
        <begin position="1"/>
        <end position="100"/>
    </location>
</feature>
<gene>
    <name evidence="4" type="ORF">GCM10010466_41380</name>
</gene>
<dbReference type="Gene3D" id="3.30.1360.200">
    <property type="match status" value="1"/>
</dbReference>
<sequence length="420" mass="41310">MGKHSGPAGPPEPPPAPAGPPYGAPADVPPGPPPSGPDPQGGPGPQGPRGGPDPQGGPGRPGPQDRPEPPGAPGPRGAAGPAGTHRPGAGPVPPVPEGPRASRATTAVLVVALVLVVLTTGVLATVAVLMTRNPGVPLGAPPPQRLPAPIHFAPVIAQLPGPCTTPQGVPDDTGQTCYDVAAGVDVTAVRGIEAIREASGAYAVRITLAPAFQDRINSLTREAVDQQIAIVVGGTVVAAPRVDEEVTDDSMLIGGSFTREQAEAMVARLRGGASGVPPATPPPGGPTGTAPTGGTVPTGVPTGAPTGPAATPPAGQGQGQGQATAPAGQGQGQGQGQATAPAGQGRATTAPSSASSGRTGTAARPTPLAPASGGRDPRYRTCEEADQEGYGPYNKETRPEYAWYIDKDRDGTACDEGDLA</sequence>